<evidence type="ECO:0000313" key="1">
    <source>
        <dbReference type="EMBL" id="SHH95903.1"/>
    </source>
</evidence>
<sequence length="202" mass="23053">MIWGYGIFDNEIASNIKDQFREFLSKGLSREEALCETVSIFKNYMEDELACLALASLQVRHNILVSLDNLEKALKLASGKGRLKWENEEGRKLVLEKFAKELKEFISMTGAENKKEVDCKTDEITEDIDNLWEHTPQCRKRLLAGYIIREIARFTITGGTLKTLSEQLKLDDEGYTFLLRCGGLAVTNAIEDLLETKQIKLV</sequence>
<dbReference type="STRING" id="1121420.SAMN02746098_01848"/>
<dbReference type="EMBL" id="FQXJ01000006">
    <property type="protein sequence ID" value="SHH95903.1"/>
    <property type="molecule type" value="Genomic_DNA"/>
</dbReference>
<dbReference type="Proteomes" id="UP000183954">
    <property type="component" value="Unassembled WGS sequence"/>
</dbReference>
<evidence type="ECO:0000313" key="2">
    <source>
        <dbReference type="Proteomes" id="UP000183954"/>
    </source>
</evidence>
<dbReference type="RefSeq" id="WP_073029452.1">
    <property type="nucleotide sequence ID" value="NZ_FQXJ01000006.1"/>
</dbReference>
<gene>
    <name evidence="1" type="ORF">SAMN02746098_01848</name>
</gene>
<proteinExistence type="predicted"/>
<accession>A0A1M5X9L2</accession>
<dbReference type="AlphaFoldDB" id="A0A1M5X9L2"/>
<reference evidence="2" key="1">
    <citation type="submission" date="2016-11" db="EMBL/GenBank/DDBJ databases">
        <authorList>
            <person name="Varghese N."/>
            <person name="Submissions S."/>
        </authorList>
    </citation>
    <scope>NUCLEOTIDE SEQUENCE [LARGE SCALE GENOMIC DNA]</scope>
    <source>
        <strain evidence="2">DSM 15449</strain>
    </source>
</reference>
<protein>
    <submittedName>
        <fullName evidence="1">Uncharacterized protein</fullName>
    </submittedName>
</protein>
<organism evidence="1 2">
    <name type="scientific">Desulfosporosinus lacus DSM 15449</name>
    <dbReference type="NCBI Taxonomy" id="1121420"/>
    <lineage>
        <taxon>Bacteria</taxon>
        <taxon>Bacillati</taxon>
        <taxon>Bacillota</taxon>
        <taxon>Clostridia</taxon>
        <taxon>Eubacteriales</taxon>
        <taxon>Desulfitobacteriaceae</taxon>
        <taxon>Desulfosporosinus</taxon>
    </lineage>
</organism>
<dbReference type="OrthoDB" id="362700at2"/>
<name>A0A1M5X9L2_9FIRM</name>
<keyword evidence="2" id="KW-1185">Reference proteome</keyword>